<evidence type="ECO:0000313" key="2">
    <source>
        <dbReference type="EMBL" id="WIM71027.1"/>
    </source>
</evidence>
<dbReference type="Pfam" id="PF14013">
    <property type="entry name" value="MT0933_antitox"/>
    <property type="match status" value="1"/>
</dbReference>
<reference evidence="2 3" key="1">
    <citation type="submission" date="2023-05" db="EMBL/GenBank/DDBJ databases">
        <title>Corynebacterium suedekumii sp. nov. and Corynebacterium breve sp. nov. isolated from raw cow's milk.</title>
        <authorList>
            <person name="Baer M.K."/>
            <person name="Mehl L."/>
            <person name="Hellmuth R."/>
            <person name="Marke G."/>
            <person name="Lipski A."/>
        </authorList>
    </citation>
    <scope>NUCLEOTIDE SEQUENCE [LARGE SCALE GENOMIC DNA]</scope>
    <source>
        <strain evidence="2 3">LM112</strain>
    </source>
</reference>
<dbReference type="EMBL" id="CP126970">
    <property type="protein sequence ID" value="WIM71027.1"/>
    <property type="molecule type" value="Genomic_DNA"/>
</dbReference>
<proteinExistence type="predicted"/>
<evidence type="ECO:0000313" key="3">
    <source>
        <dbReference type="Proteomes" id="UP001238805"/>
    </source>
</evidence>
<dbReference type="Proteomes" id="UP001238805">
    <property type="component" value="Chromosome"/>
</dbReference>
<protein>
    <submittedName>
        <fullName evidence="2">Antitoxin</fullName>
    </submittedName>
</protein>
<accession>A0ABY8VPY0</accession>
<dbReference type="RefSeq" id="WP_284875602.1">
    <property type="nucleotide sequence ID" value="NZ_CP126970.1"/>
</dbReference>
<sequence length="79" mass="8548">MGIMDNAKGKANEFLNSEKGEQKTDDLMDKGAQHATDRLGEDKAEHIQKARDAADDHIGGVDNETDAPASEDPQADDRP</sequence>
<name>A0ABY8VPY0_9CORY</name>
<keyword evidence="3" id="KW-1185">Reference proteome</keyword>
<organism evidence="2 3">
    <name type="scientific">Corynebacterium suedekumii</name>
    <dbReference type="NCBI Taxonomy" id="3049801"/>
    <lineage>
        <taxon>Bacteria</taxon>
        <taxon>Bacillati</taxon>
        <taxon>Actinomycetota</taxon>
        <taxon>Actinomycetes</taxon>
        <taxon>Mycobacteriales</taxon>
        <taxon>Corynebacteriaceae</taxon>
        <taxon>Corynebacterium</taxon>
    </lineage>
</organism>
<dbReference type="InterPro" id="IPR028037">
    <property type="entry name" value="Antitoxin_Rv0909/MT0933"/>
</dbReference>
<feature type="region of interest" description="Disordered" evidence="1">
    <location>
        <begin position="1"/>
        <end position="79"/>
    </location>
</feature>
<gene>
    <name evidence="2" type="ORF">QP029_04260</name>
</gene>
<evidence type="ECO:0000256" key="1">
    <source>
        <dbReference type="SAM" id="MobiDB-lite"/>
    </source>
</evidence>
<feature type="compositionally biased region" description="Basic and acidic residues" evidence="1">
    <location>
        <begin position="7"/>
        <end position="59"/>
    </location>
</feature>